<name>K1PXN3_MAGGI</name>
<evidence type="ECO:0000313" key="2">
    <source>
        <dbReference type="EMBL" id="EKC21185.1"/>
    </source>
</evidence>
<accession>K1PXN3</accession>
<dbReference type="AlphaFoldDB" id="K1PXN3"/>
<dbReference type="InParanoid" id="K1PXN3"/>
<evidence type="ECO:0000256" key="1">
    <source>
        <dbReference type="SAM" id="MobiDB-lite"/>
    </source>
</evidence>
<protein>
    <submittedName>
        <fullName evidence="2">Uncharacterized protein</fullName>
    </submittedName>
</protein>
<sequence>MSKSDFHSWDDDIDLDALLGDYTEDDDNDVQHKKPKKTPPPPPSDAGLRCPVCSRVLKTIAGFRGLVTKLHDKPHLKAHQHKANNTAENPISKTTSTDLHNSIADIFPAIFEATLKSIAKDPMHKLFGESEVTL</sequence>
<dbReference type="EMBL" id="JH816258">
    <property type="protein sequence ID" value="EKC21185.1"/>
    <property type="molecule type" value="Genomic_DNA"/>
</dbReference>
<feature type="region of interest" description="Disordered" evidence="1">
    <location>
        <begin position="20"/>
        <end position="49"/>
    </location>
</feature>
<reference evidence="2" key="1">
    <citation type="journal article" date="2012" name="Nature">
        <title>The oyster genome reveals stress adaptation and complexity of shell formation.</title>
        <authorList>
            <person name="Zhang G."/>
            <person name="Fang X."/>
            <person name="Guo X."/>
            <person name="Li L."/>
            <person name="Luo R."/>
            <person name="Xu F."/>
            <person name="Yang P."/>
            <person name="Zhang L."/>
            <person name="Wang X."/>
            <person name="Qi H."/>
            <person name="Xiong Z."/>
            <person name="Que H."/>
            <person name="Xie Y."/>
            <person name="Holland P.W."/>
            <person name="Paps J."/>
            <person name="Zhu Y."/>
            <person name="Wu F."/>
            <person name="Chen Y."/>
            <person name="Wang J."/>
            <person name="Peng C."/>
            <person name="Meng J."/>
            <person name="Yang L."/>
            <person name="Liu J."/>
            <person name="Wen B."/>
            <person name="Zhang N."/>
            <person name="Huang Z."/>
            <person name="Zhu Q."/>
            <person name="Feng Y."/>
            <person name="Mount A."/>
            <person name="Hedgecock D."/>
            <person name="Xu Z."/>
            <person name="Liu Y."/>
            <person name="Domazet-Loso T."/>
            <person name="Du Y."/>
            <person name="Sun X."/>
            <person name="Zhang S."/>
            <person name="Liu B."/>
            <person name="Cheng P."/>
            <person name="Jiang X."/>
            <person name="Li J."/>
            <person name="Fan D."/>
            <person name="Wang W."/>
            <person name="Fu W."/>
            <person name="Wang T."/>
            <person name="Wang B."/>
            <person name="Zhang J."/>
            <person name="Peng Z."/>
            <person name="Li Y."/>
            <person name="Li N."/>
            <person name="Wang J."/>
            <person name="Chen M."/>
            <person name="He Y."/>
            <person name="Tan F."/>
            <person name="Song X."/>
            <person name="Zheng Q."/>
            <person name="Huang R."/>
            <person name="Yang H."/>
            <person name="Du X."/>
            <person name="Chen L."/>
            <person name="Yang M."/>
            <person name="Gaffney P.M."/>
            <person name="Wang S."/>
            <person name="Luo L."/>
            <person name="She Z."/>
            <person name="Ming Y."/>
            <person name="Huang W."/>
            <person name="Zhang S."/>
            <person name="Huang B."/>
            <person name="Zhang Y."/>
            <person name="Qu T."/>
            <person name="Ni P."/>
            <person name="Miao G."/>
            <person name="Wang J."/>
            <person name="Wang Q."/>
            <person name="Steinberg C.E."/>
            <person name="Wang H."/>
            <person name="Li N."/>
            <person name="Qian L."/>
            <person name="Zhang G."/>
            <person name="Li Y."/>
            <person name="Yang H."/>
            <person name="Liu X."/>
            <person name="Wang J."/>
            <person name="Yin Y."/>
            <person name="Wang J."/>
        </authorList>
    </citation>
    <scope>NUCLEOTIDE SEQUENCE [LARGE SCALE GENOMIC DNA]</scope>
    <source>
        <strain evidence="2">05x7-T-G4-1.051#20</strain>
    </source>
</reference>
<organism evidence="2">
    <name type="scientific">Magallana gigas</name>
    <name type="common">Pacific oyster</name>
    <name type="synonym">Crassostrea gigas</name>
    <dbReference type="NCBI Taxonomy" id="29159"/>
    <lineage>
        <taxon>Eukaryota</taxon>
        <taxon>Metazoa</taxon>
        <taxon>Spiralia</taxon>
        <taxon>Lophotrochozoa</taxon>
        <taxon>Mollusca</taxon>
        <taxon>Bivalvia</taxon>
        <taxon>Autobranchia</taxon>
        <taxon>Pteriomorphia</taxon>
        <taxon>Ostreida</taxon>
        <taxon>Ostreoidea</taxon>
        <taxon>Ostreidae</taxon>
        <taxon>Magallana</taxon>
    </lineage>
</organism>
<gene>
    <name evidence="2" type="ORF">CGI_10004378</name>
</gene>
<proteinExistence type="predicted"/>
<dbReference type="HOGENOM" id="CLU_1898253_0_0_1"/>